<dbReference type="Proteomes" id="UP001596091">
    <property type="component" value="Unassembled WGS sequence"/>
</dbReference>
<comment type="caution">
    <text evidence="2">The sequence shown here is derived from an EMBL/GenBank/DDBJ whole genome shotgun (WGS) entry which is preliminary data.</text>
</comment>
<dbReference type="RefSeq" id="WP_263340421.1">
    <property type="nucleotide sequence ID" value="NZ_JAGSYH010000005.1"/>
</dbReference>
<keyword evidence="1" id="KW-1277">Toxin-antitoxin system</keyword>
<proteinExistence type="predicted"/>
<evidence type="ECO:0000313" key="2">
    <source>
        <dbReference type="EMBL" id="MFC5863485.1"/>
    </source>
</evidence>
<dbReference type="EMBL" id="JBHSPH010000005">
    <property type="protein sequence ID" value="MFC5863485.1"/>
    <property type="molecule type" value="Genomic_DNA"/>
</dbReference>
<name>A0ABW1EJN1_9BACT</name>
<sequence length="97" mass="11571">MPRVTVHPEAENEIDQAFEWYWAQSRDAAADFLDELAIVQARIRRSPRQFPSVSSSLRKATLHRYPYYLLFREVDEEVQILVVAHAKRRPGYWKKRL</sequence>
<dbReference type="InterPro" id="IPR007712">
    <property type="entry name" value="RelE/ParE_toxin"/>
</dbReference>
<reference evidence="3" key="1">
    <citation type="journal article" date="2019" name="Int. J. Syst. Evol. Microbiol.">
        <title>The Global Catalogue of Microorganisms (GCM) 10K type strain sequencing project: providing services to taxonomists for standard genome sequencing and annotation.</title>
        <authorList>
            <consortium name="The Broad Institute Genomics Platform"/>
            <consortium name="The Broad Institute Genome Sequencing Center for Infectious Disease"/>
            <person name="Wu L."/>
            <person name="Ma J."/>
        </authorList>
    </citation>
    <scope>NUCLEOTIDE SEQUENCE [LARGE SCALE GENOMIC DNA]</scope>
    <source>
        <strain evidence="3">JCM 4087</strain>
    </source>
</reference>
<keyword evidence="3" id="KW-1185">Reference proteome</keyword>
<gene>
    <name evidence="2" type="ORF">ACFPT7_14360</name>
</gene>
<dbReference type="Gene3D" id="3.30.2310.20">
    <property type="entry name" value="RelE-like"/>
    <property type="match status" value="1"/>
</dbReference>
<accession>A0ABW1EJN1</accession>
<protein>
    <submittedName>
        <fullName evidence="2">Type II toxin-antitoxin system RelE/ParE family toxin</fullName>
    </submittedName>
</protein>
<evidence type="ECO:0000313" key="3">
    <source>
        <dbReference type="Proteomes" id="UP001596091"/>
    </source>
</evidence>
<dbReference type="InterPro" id="IPR035093">
    <property type="entry name" value="RelE/ParE_toxin_dom_sf"/>
</dbReference>
<dbReference type="Pfam" id="PF05016">
    <property type="entry name" value="ParE_toxin"/>
    <property type="match status" value="1"/>
</dbReference>
<organism evidence="2 3">
    <name type="scientific">Acidicapsa dinghuensis</name>
    <dbReference type="NCBI Taxonomy" id="2218256"/>
    <lineage>
        <taxon>Bacteria</taxon>
        <taxon>Pseudomonadati</taxon>
        <taxon>Acidobacteriota</taxon>
        <taxon>Terriglobia</taxon>
        <taxon>Terriglobales</taxon>
        <taxon>Acidobacteriaceae</taxon>
        <taxon>Acidicapsa</taxon>
    </lineage>
</organism>
<evidence type="ECO:0000256" key="1">
    <source>
        <dbReference type="ARBA" id="ARBA00022649"/>
    </source>
</evidence>